<feature type="binding site" evidence="15">
    <location>
        <position position="135"/>
    </location>
    <ligand>
        <name>L-citrulline</name>
        <dbReference type="ChEBI" id="CHEBI:57743"/>
    </ligand>
</feature>
<feature type="binding site" evidence="15">
    <location>
        <position position="201"/>
    </location>
    <ligand>
        <name>L-citrulline</name>
        <dbReference type="ChEBI" id="CHEBI:57743"/>
    </ligand>
</feature>
<reference evidence="18 19" key="1">
    <citation type="submission" date="2011-09" db="EMBL/GenBank/DDBJ databases">
        <authorList>
            <person name="Carlier A."/>
        </authorList>
    </citation>
    <scope>NUCLEOTIDE SEQUENCE [LARGE SCALE GENOMIC DNA]</scope>
    <source>
        <strain evidence="18 19">UZHbot1</strain>
    </source>
</reference>
<dbReference type="UniPathway" id="UPA00068">
    <property type="reaction ID" value="UER00113"/>
</dbReference>
<reference evidence="18 19" key="2">
    <citation type="submission" date="2011-10" db="EMBL/GenBank/DDBJ databases">
        <title>Draft genome sequence of Candidatus Burkholderia kirkii.</title>
        <authorList>
            <person name="Carlier A.L."/>
            <person name="Eberl L."/>
        </authorList>
    </citation>
    <scope>NUCLEOTIDE SEQUENCE [LARGE SCALE GENOMIC DNA]</scope>
    <source>
        <strain evidence="18 19">UZHbot1</strain>
    </source>
</reference>
<dbReference type="FunFam" id="1.10.287.400:FF:000001">
    <property type="entry name" value="Argininosuccinate synthase"/>
    <property type="match status" value="1"/>
</dbReference>
<feature type="binding site" evidence="15">
    <location>
        <position position="99"/>
    </location>
    <ligand>
        <name>L-citrulline</name>
        <dbReference type="ChEBI" id="CHEBI:57743"/>
    </ligand>
</feature>
<feature type="binding site" evidence="15">
    <location>
        <position position="280"/>
    </location>
    <ligand>
        <name>L-citrulline</name>
        <dbReference type="ChEBI" id="CHEBI:57743"/>
    </ligand>
</feature>
<protein>
    <recommendedName>
        <fullName evidence="6 15">Argininosuccinate synthase</fullName>
        <ecNumber evidence="5 15">6.3.4.5</ecNumber>
    </recommendedName>
    <alternativeName>
        <fullName evidence="13 15">Citrulline--aspartate ligase</fullName>
    </alternativeName>
</protein>
<feature type="binding site" evidence="15">
    <location>
        <position position="194"/>
    </location>
    <ligand>
        <name>ATP</name>
        <dbReference type="ChEBI" id="CHEBI:30616"/>
    </ligand>
</feature>
<keyword evidence="9 15" id="KW-0436">Ligase</keyword>
<dbReference type="InterPro" id="IPR001518">
    <property type="entry name" value="Arginosuc_synth"/>
</dbReference>
<dbReference type="EMBL" id="CAFE01000254">
    <property type="protein sequence ID" value="CCD40599.1"/>
    <property type="molecule type" value="Genomic_DNA"/>
</dbReference>
<feature type="binding site" evidence="15">
    <location>
        <position position="135"/>
    </location>
    <ligand>
        <name>L-aspartate</name>
        <dbReference type="ChEBI" id="CHEBI:29991"/>
    </ligand>
</feature>
<keyword evidence="7 15" id="KW-0963">Cytoplasm</keyword>
<dbReference type="PANTHER" id="PTHR11587:SF2">
    <property type="entry name" value="ARGININOSUCCINATE SYNTHASE"/>
    <property type="match status" value="1"/>
</dbReference>
<dbReference type="InterPro" id="IPR048268">
    <property type="entry name" value="Arginosuc_syn_C"/>
</dbReference>
<feature type="binding site" evidence="15">
    <location>
        <position position="131"/>
    </location>
    <ligand>
        <name>ATP</name>
        <dbReference type="ChEBI" id="CHEBI:30616"/>
    </ligand>
</feature>
<dbReference type="HOGENOM" id="CLU_032784_4_1_4"/>
<comment type="caution">
    <text evidence="18">The sequence shown here is derived from an EMBL/GenBank/DDBJ whole genome shotgun (WGS) entry which is preliminary data.</text>
</comment>
<dbReference type="Pfam" id="PF20979">
    <property type="entry name" value="Arginosuc_syn_C"/>
    <property type="match status" value="1"/>
</dbReference>
<dbReference type="STRING" id="1055526.BKIR_c74_5902"/>
<sequence>MSTILESLPVGQKVGIAFSGGLDTSAALHWMKKKGAVPYAYMAHLGQPDEDDYDSIPRRAAEYGAAGARLIDCRAQLVAEGIAALQSGAFHVSTAGVTYFNTTPLGRAVTGTMLVAAMKEDGVNIWGDGSTYKGNDIERFYRYGLLVNPDLKIYKPWLDQQFIDELGGRAEMSEFMRQSGFAYKMSAEKAYSTDSNLLGATHEAKDLESLESGIRIVNPIMGVAFWRDDVKVDREEVTIRFEEGQPVGLNGKTFPNAVELLLEANRIGGRHGLGMSDQIENRIIEAKSRGIYEAPGLALLYIAYERLVTGIHNEDTIEQYRENGRRLGRLLYQGRWFDPQAIMLRETAQRWVARAITGEMTVELRRGNDYSIISTKSPNLTYQPERLSMEKVASTFSPRDRIGQLTMRNLDITDTRDKLRIYSQVGLLTPGEASALPQLKSEK</sequence>
<accession>G4MHH0</accession>
<dbReference type="InterPro" id="IPR024073">
    <property type="entry name" value="AS_multimer_C_tail"/>
</dbReference>
<dbReference type="Gene3D" id="3.90.1260.10">
    <property type="entry name" value="Argininosuccinate synthetase, chain A, domain 2"/>
    <property type="match status" value="1"/>
</dbReference>
<comment type="similarity">
    <text evidence="3 15">Belongs to the argininosuccinate synthase family. Type 2 subfamily.</text>
</comment>
<comment type="subunit">
    <text evidence="4 15">Homotetramer.</text>
</comment>
<feature type="binding site" evidence="15">
    <location>
        <begin position="17"/>
        <end position="25"/>
    </location>
    <ligand>
        <name>ATP</name>
        <dbReference type="ChEBI" id="CHEBI:30616"/>
    </ligand>
</feature>
<dbReference type="PROSITE" id="PS00564">
    <property type="entry name" value="ARGININOSUCCIN_SYN_1"/>
    <property type="match status" value="1"/>
</dbReference>
<evidence type="ECO:0000256" key="12">
    <source>
        <dbReference type="ARBA" id="ARBA00022840"/>
    </source>
</evidence>
<feature type="binding site" evidence="15">
    <location>
        <position position="43"/>
    </location>
    <ligand>
        <name>ATP</name>
        <dbReference type="ChEBI" id="CHEBI:30616"/>
    </ligand>
</feature>
<dbReference type="InterPro" id="IPR048267">
    <property type="entry name" value="Arginosuc_syn_N"/>
</dbReference>
<dbReference type="InterPro" id="IPR014729">
    <property type="entry name" value="Rossmann-like_a/b/a_fold"/>
</dbReference>
<evidence type="ECO:0000256" key="15">
    <source>
        <dbReference type="HAMAP-Rule" id="MF_00581"/>
    </source>
</evidence>
<evidence type="ECO:0000256" key="3">
    <source>
        <dbReference type="ARBA" id="ARBA00009088"/>
    </source>
</evidence>
<dbReference type="InterPro" id="IPR023437">
    <property type="entry name" value="Arg_succ_synth_type2_subfam"/>
</dbReference>
<proteinExistence type="inferred from homology"/>
<feature type="binding site" evidence="15">
    <location>
        <position position="131"/>
    </location>
    <ligand>
        <name>L-aspartate</name>
        <dbReference type="ChEBI" id="CHEBI:29991"/>
    </ligand>
</feature>
<comment type="pathway">
    <text evidence="2 15">Amino-acid biosynthesis; L-arginine biosynthesis; L-arginine from L-ornithine and carbamoyl phosphate: step 2/3.</text>
</comment>
<dbReference type="InterPro" id="IPR018223">
    <property type="entry name" value="Arginosuc_synth_CS"/>
</dbReference>
<comment type="catalytic activity">
    <reaction evidence="14 15">
        <text>L-citrulline + L-aspartate + ATP = 2-(N(omega)-L-arginino)succinate + AMP + diphosphate + H(+)</text>
        <dbReference type="Rhea" id="RHEA:10932"/>
        <dbReference type="ChEBI" id="CHEBI:15378"/>
        <dbReference type="ChEBI" id="CHEBI:29991"/>
        <dbReference type="ChEBI" id="CHEBI:30616"/>
        <dbReference type="ChEBI" id="CHEBI:33019"/>
        <dbReference type="ChEBI" id="CHEBI:57472"/>
        <dbReference type="ChEBI" id="CHEBI:57743"/>
        <dbReference type="ChEBI" id="CHEBI:456215"/>
        <dbReference type="EC" id="6.3.4.5"/>
    </reaction>
</comment>
<evidence type="ECO:0000256" key="4">
    <source>
        <dbReference type="ARBA" id="ARBA00011881"/>
    </source>
</evidence>
<dbReference type="GO" id="GO:0042803">
    <property type="term" value="F:protein homodimerization activity"/>
    <property type="evidence" value="ECO:0007669"/>
    <property type="project" value="InterPro"/>
</dbReference>
<evidence type="ECO:0000256" key="7">
    <source>
        <dbReference type="ARBA" id="ARBA00022490"/>
    </source>
</evidence>
<dbReference type="CDD" id="cd01999">
    <property type="entry name" value="ASS"/>
    <property type="match status" value="1"/>
</dbReference>
<feature type="binding site" evidence="15">
    <location>
        <position position="129"/>
    </location>
    <ligand>
        <name>ATP</name>
        <dbReference type="ChEBI" id="CHEBI:30616"/>
    </ligand>
</feature>
<dbReference type="PROSITE" id="PS00565">
    <property type="entry name" value="ARGININOSUCCIN_SYN_2"/>
    <property type="match status" value="1"/>
</dbReference>
<evidence type="ECO:0000256" key="11">
    <source>
        <dbReference type="ARBA" id="ARBA00022741"/>
    </source>
</evidence>
<dbReference type="GO" id="GO:0000050">
    <property type="term" value="P:urea cycle"/>
    <property type="evidence" value="ECO:0007669"/>
    <property type="project" value="TreeGrafter"/>
</dbReference>
<dbReference type="GO" id="GO:0005737">
    <property type="term" value="C:cytoplasm"/>
    <property type="evidence" value="ECO:0007669"/>
    <property type="project" value="UniProtKB-SubCell"/>
</dbReference>
<evidence type="ECO:0000313" key="18">
    <source>
        <dbReference type="EMBL" id="CCD40599.1"/>
    </source>
</evidence>
<dbReference type="HAMAP" id="MF_00581">
    <property type="entry name" value="Arg_succ_synth_type2"/>
    <property type="match status" value="1"/>
</dbReference>
<dbReference type="AlphaFoldDB" id="G4MHH0"/>
<evidence type="ECO:0000259" key="16">
    <source>
        <dbReference type="Pfam" id="PF00764"/>
    </source>
</evidence>
<dbReference type="InterPro" id="IPR023434">
    <property type="entry name" value="Arginosuc_synth_type_1_subfam"/>
</dbReference>
<dbReference type="GO" id="GO:0005524">
    <property type="term" value="F:ATP binding"/>
    <property type="evidence" value="ECO:0007669"/>
    <property type="project" value="UniProtKB-UniRule"/>
</dbReference>
<keyword evidence="8 15" id="KW-0055">Arginine biosynthesis</keyword>
<evidence type="ECO:0000256" key="2">
    <source>
        <dbReference type="ARBA" id="ARBA00004967"/>
    </source>
</evidence>
<keyword evidence="11 15" id="KW-0547">Nucleotide-binding</keyword>
<dbReference type="EC" id="6.3.4.5" evidence="5 15"/>
<dbReference type="SUPFAM" id="SSF69864">
    <property type="entry name" value="Argininosuccinate synthetase, C-terminal domain"/>
    <property type="match status" value="1"/>
</dbReference>
<feature type="domain" description="Arginosuccinate synthase C-terminal" evidence="17">
    <location>
        <begin position="191"/>
        <end position="410"/>
    </location>
</feature>
<evidence type="ECO:0000256" key="8">
    <source>
        <dbReference type="ARBA" id="ARBA00022571"/>
    </source>
</evidence>
<evidence type="ECO:0000256" key="13">
    <source>
        <dbReference type="ARBA" id="ARBA00029916"/>
    </source>
</evidence>
<dbReference type="GO" id="GO:0000053">
    <property type="term" value="P:argininosuccinate metabolic process"/>
    <property type="evidence" value="ECO:0007669"/>
    <property type="project" value="TreeGrafter"/>
</dbReference>
<dbReference type="SUPFAM" id="SSF52402">
    <property type="entry name" value="Adenine nucleotide alpha hydrolases-like"/>
    <property type="match status" value="1"/>
</dbReference>
<evidence type="ECO:0000256" key="14">
    <source>
        <dbReference type="ARBA" id="ARBA00049077"/>
    </source>
</evidence>
<dbReference type="Gene3D" id="3.40.50.620">
    <property type="entry name" value="HUPs"/>
    <property type="match status" value="1"/>
</dbReference>
<evidence type="ECO:0000256" key="5">
    <source>
        <dbReference type="ARBA" id="ARBA00012286"/>
    </source>
</evidence>
<feature type="binding site" evidence="15">
    <location>
        <position position="136"/>
    </location>
    <ligand>
        <name>ATP</name>
        <dbReference type="ChEBI" id="CHEBI:30616"/>
    </ligand>
</feature>
<feature type="domain" description="Arginosuccinate synthase-like N-terminal" evidence="16">
    <location>
        <begin position="13"/>
        <end position="162"/>
    </location>
</feature>
<name>G4MHH0_9BURK</name>
<dbReference type="NCBIfam" id="TIGR00032">
    <property type="entry name" value="argG"/>
    <property type="match status" value="1"/>
</dbReference>
<evidence type="ECO:0000256" key="1">
    <source>
        <dbReference type="ARBA" id="ARBA00004496"/>
    </source>
</evidence>
<dbReference type="Gene3D" id="1.10.287.400">
    <property type="match status" value="1"/>
</dbReference>
<dbReference type="Pfam" id="PF00764">
    <property type="entry name" value="Arginosuc_synth"/>
    <property type="match status" value="1"/>
</dbReference>
<keyword evidence="10 15" id="KW-0028">Amino-acid biosynthesis</keyword>
<comment type="subcellular location">
    <subcellularLocation>
        <location evidence="1 15">Cytoplasm</location>
    </subcellularLocation>
</comment>
<keyword evidence="12 15" id="KW-0067">ATP-binding</keyword>
<evidence type="ECO:0000256" key="9">
    <source>
        <dbReference type="ARBA" id="ARBA00022598"/>
    </source>
</evidence>
<dbReference type="NCBIfam" id="NF003779">
    <property type="entry name" value="PRK05370.1"/>
    <property type="match status" value="1"/>
</dbReference>
<gene>
    <name evidence="15" type="primary">argG</name>
    <name evidence="18" type="ORF">BKIR_c74_5902</name>
</gene>
<evidence type="ECO:0000259" key="17">
    <source>
        <dbReference type="Pfam" id="PF20979"/>
    </source>
</evidence>
<evidence type="ECO:0000256" key="6">
    <source>
        <dbReference type="ARBA" id="ARBA00014810"/>
    </source>
</evidence>
<dbReference type="InterPro" id="IPR024074">
    <property type="entry name" value="AS_cat/multimer_dom_body"/>
</dbReference>
<dbReference type="GO" id="GO:0006526">
    <property type="term" value="P:L-arginine biosynthetic process"/>
    <property type="evidence" value="ECO:0007669"/>
    <property type="project" value="UniProtKB-UniRule"/>
</dbReference>
<feature type="binding site" evidence="15">
    <location>
        <position position="203"/>
    </location>
    <ligand>
        <name>L-citrulline</name>
        <dbReference type="ChEBI" id="CHEBI:57743"/>
    </ligand>
</feature>
<dbReference type="Proteomes" id="UP000003511">
    <property type="component" value="Unassembled WGS sequence"/>
</dbReference>
<evidence type="ECO:0000256" key="10">
    <source>
        <dbReference type="ARBA" id="ARBA00022605"/>
    </source>
</evidence>
<feature type="binding site" evidence="15">
    <location>
        <position position="136"/>
    </location>
    <ligand>
        <name>L-aspartate</name>
        <dbReference type="ChEBI" id="CHEBI:29991"/>
    </ligand>
</feature>
<organism evidence="18 19">
    <name type="scientific">Candidatus Paraburkholderia kirkii UZHbot1</name>
    <dbReference type="NCBI Taxonomy" id="1055526"/>
    <lineage>
        <taxon>Bacteria</taxon>
        <taxon>Pseudomonadati</taxon>
        <taxon>Pseudomonadota</taxon>
        <taxon>Betaproteobacteria</taxon>
        <taxon>Burkholderiales</taxon>
        <taxon>Burkholderiaceae</taxon>
        <taxon>Paraburkholderia</taxon>
    </lineage>
</organism>
<evidence type="ECO:0000313" key="19">
    <source>
        <dbReference type="Proteomes" id="UP000003511"/>
    </source>
</evidence>
<dbReference type="GO" id="GO:0004055">
    <property type="term" value="F:argininosuccinate synthase activity"/>
    <property type="evidence" value="ECO:0007669"/>
    <property type="project" value="UniProtKB-UniRule"/>
</dbReference>
<feature type="binding site" evidence="15">
    <location>
        <position position="139"/>
    </location>
    <ligand>
        <name>L-citrulline</name>
        <dbReference type="ChEBI" id="CHEBI:57743"/>
    </ligand>
</feature>
<keyword evidence="19" id="KW-1185">Reference proteome</keyword>
<feature type="binding site" evidence="15">
    <location>
        <position position="192"/>
    </location>
    <ligand>
        <name>L-citrulline</name>
        <dbReference type="ChEBI" id="CHEBI:57743"/>
    </ligand>
</feature>
<dbReference type="PANTHER" id="PTHR11587">
    <property type="entry name" value="ARGININOSUCCINATE SYNTHASE"/>
    <property type="match status" value="1"/>
</dbReference>